<dbReference type="InterPro" id="IPR050316">
    <property type="entry name" value="Tyrosinase/Hemocyanin"/>
</dbReference>
<dbReference type="PANTHER" id="PTHR11474:SF76">
    <property type="entry name" value="SHKT DOMAIN-CONTAINING PROTEIN"/>
    <property type="match status" value="1"/>
</dbReference>
<evidence type="ECO:0000259" key="6">
    <source>
        <dbReference type="PROSITE" id="PS00497"/>
    </source>
</evidence>
<dbReference type="InterPro" id="IPR057190">
    <property type="entry name" value="DUF7868"/>
</dbReference>
<dbReference type="Proteomes" id="UP000076486">
    <property type="component" value="Unassembled WGS sequence"/>
</dbReference>
<gene>
    <name evidence="8" type="ORF">N473_03080</name>
</gene>
<dbReference type="GO" id="GO:0046872">
    <property type="term" value="F:metal ion binding"/>
    <property type="evidence" value="ECO:0007669"/>
    <property type="project" value="UniProtKB-KW"/>
</dbReference>
<dbReference type="InterPro" id="IPR008922">
    <property type="entry name" value="Di-copper_centre_dom_sf"/>
</dbReference>
<accession>A0A167IBL6</accession>
<dbReference type="GO" id="GO:0004097">
    <property type="term" value="F:catechol oxidase activity"/>
    <property type="evidence" value="ECO:0007669"/>
    <property type="project" value="InterPro"/>
</dbReference>
<dbReference type="Pfam" id="PF12142">
    <property type="entry name" value="PPO1_DWL"/>
    <property type="match status" value="1"/>
</dbReference>
<dbReference type="InterPro" id="IPR022739">
    <property type="entry name" value="Polyphenol_oxidase_cen"/>
</dbReference>
<comment type="cofactor">
    <cofactor evidence="1">
        <name>Cu(2+)</name>
        <dbReference type="ChEBI" id="CHEBI:29036"/>
    </cofactor>
</comment>
<comment type="similarity">
    <text evidence="2">Belongs to the tyrosinase family.</text>
</comment>
<keyword evidence="5" id="KW-0186">Copper</keyword>
<dbReference type="EMBL" id="AUYC01000062">
    <property type="protein sequence ID" value="KZN59153.1"/>
    <property type="molecule type" value="Genomic_DNA"/>
</dbReference>
<keyword evidence="3" id="KW-0479">Metal-binding</keyword>
<dbReference type="PATRIC" id="fig|1365248.3.peg.4463"/>
<evidence type="ECO:0000313" key="9">
    <source>
        <dbReference type="Proteomes" id="UP000076486"/>
    </source>
</evidence>
<evidence type="ECO:0000256" key="2">
    <source>
        <dbReference type="ARBA" id="ARBA00009928"/>
    </source>
</evidence>
<dbReference type="SUPFAM" id="SSF48056">
    <property type="entry name" value="Di-copper centre-containing domain"/>
    <property type="match status" value="1"/>
</dbReference>
<name>A0A167IBL6_9GAMM</name>
<reference evidence="8 9" key="1">
    <citation type="submission" date="2013-07" db="EMBL/GenBank/DDBJ databases">
        <title>Comparative Genomic and Metabolomic Analysis of Twelve Strains of Pseudoalteromonas luteoviolacea.</title>
        <authorList>
            <person name="Vynne N.G."/>
            <person name="Mansson M."/>
            <person name="Gram L."/>
        </authorList>
    </citation>
    <scope>NUCLEOTIDE SEQUENCE [LARGE SCALE GENOMIC DNA]</scope>
    <source>
        <strain evidence="8 9">CPMOR-1</strain>
    </source>
</reference>
<evidence type="ECO:0000259" key="7">
    <source>
        <dbReference type="PROSITE" id="PS00498"/>
    </source>
</evidence>
<evidence type="ECO:0000256" key="3">
    <source>
        <dbReference type="ARBA" id="ARBA00022723"/>
    </source>
</evidence>
<comment type="caution">
    <text evidence="8">The sequence shown here is derived from an EMBL/GenBank/DDBJ whole genome shotgun (WGS) entry which is preliminary data.</text>
</comment>
<dbReference type="Pfam" id="PF25271">
    <property type="entry name" value="DUF7868"/>
    <property type="match status" value="1"/>
</dbReference>
<evidence type="ECO:0000313" key="8">
    <source>
        <dbReference type="EMBL" id="KZN59153.1"/>
    </source>
</evidence>
<proteinExistence type="inferred from homology"/>
<dbReference type="PROSITE" id="PS00497">
    <property type="entry name" value="TYROSINASE_1"/>
    <property type="match status" value="1"/>
</dbReference>
<evidence type="ECO:0000256" key="4">
    <source>
        <dbReference type="ARBA" id="ARBA00023002"/>
    </source>
</evidence>
<dbReference type="Pfam" id="PF00264">
    <property type="entry name" value="Tyrosinase"/>
    <property type="match status" value="1"/>
</dbReference>
<feature type="domain" description="Tyrosinase copper-binding" evidence="7">
    <location>
        <begin position="217"/>
        <end position="228"/>
    </location>
</feature>
<dbReference type="InterPro" id="IPR002227">
    <property type="entry name" value="Tyrosinase_Cu-bd"/>
</dbReference>
<keyword evidence="4" id="KW-0560">Oxidoreductase</keyword>
<evidence type="ECO:0000256" key="5">
    <source>
        <dbReference type="ARBA" id="ARBA00023008"/>
    </source>
</evidence>
<dbReference type="PROSITE" id="PS00498">
    <property type="entry name" value="TYROSINASE_2"/>
    <property type="match status" value="1"/>
</dbReference>
<dbReference type="Gene3D" id="1.10.1280.10">
    <property type="entry name" value="Di-copper center containing domain from catechol oxidase"/>
    <property type="match status" value="1"/>
</dbReference>
<organism evidence="8 9">
    <name type="scientific">Pseudoalteromonas luteoviolacea CPMOR-1</name>
    <dbReference type="NCBI Taxonomy" id="1365248"/>
    <lineage>
        <taxon>Bacteria</taxon>
        <taxon>Pseudomonadati</taxon>
        <taxon>Pseudomonadota</taxon>
        <taxon>Gammaproteobacteria</taxon>
        <taxon>Alteromonadales</taxon>
        <taxon>Pseudoalteromonadaceae</taxon>
        <taxon>Pseudoalteromonas</taxon>
    </lineage>
</organism>
<protein>
    <recommendedName>
        <fullName evidence="6 7">Tyrosinase copper-binding domain-containing protein</fullName>
    </recommendedName>
</protein>
<dbReference type="PANTHER" id="PTHR11474">
    <property type="entry name" value="TYROSINASE FAMILY MEMBER"/>
    <property type="match status" value="1"/>
</dbReference>
<dbReference type="AlphaFoldDB" id="A0A167IBL6"/>
<dbReference type="PRINTS" id="PR00092">
    <property type="entry name" value="TYROSINASE"/>
</dbReference>
<feature type="domain" description="Tyrosinase copper-binding" evidence="6">
    <location>
        <begin position="64"/>
        <end position="81"/>
    </location>
</feature>
<evidence type="ECO:0000256" key="1">
    <source>
        <dbReference type="ARBA" id="ARBA00001973"/>
    </source>
</evidence>
<sequence length="457" mass="50403">MKKRDISDPTSWWYQGAIHGFGLSKAAVLAVGKPWSEYSVWAQAVGFPPSEKLVDSDFWQQCQHGSWFFLPWHRMYLQYFEAIVRKTIIELGGPDDWSLPYWNYCDGNNLALNTAEQNQALHLPPEFGTTEPNPDFPGLWIEERAFFSVTHNNAACESSMRVPYFASTQGEPVGFGGQMNTFSHNPGTFGALEDHPHNKIHVAISGAMGDPNTAALDPIFWLHHANIDRLWQNWIQQGNSDPDSSTWLNQTFDFHDENALPVTIAVKAVLNTEELGYTYSKNYPLNTSTETLKIAALTSSLGANMFDTIAATTEPLKLTSTPASAPIDFLPQQKSDTNLKALSTPEISEPTSVIIMLENITGEGVIAPIDVFIRVAHSGERIQVGSIGLFGLSQASTPSKQHAGTGINAQLDATDVFHTLRAHSQWQLEDIHIEVEPSKALGEANATIGRISIKAEV</sequence>